<dbReference type="InterPro" id="IPR016193">
    <property type="entry name" value="Cytidine_deaminase-like"/>
</dbReference>
<reference evidence="10 11" key="1">
    <citation type="submission" date="2022-03" db="EMBL/GenBank/DDBJ databases">
        <authorList>
            <person name="Macdonald S."/>
            <person name="Ahmed S."/>
            <person name="Newling K."/>
        </authorList>
    </citation>
    <scope>NUCLEOTIDE SEQUENCE [LARGE SCALE GENOMIC DNA]</scope>
</reference>
<protein>
    <recommendedName>
        <fullName evidence="8">Riboflavin biosynthesis protein PYRD, chloroplastic</fullName>
        <ecNumber evidence="3">3.5.4.26</ecNumber>
    </recommendedName>
</protein>
<keyword evidence="11" id="KW-1185">Reference proteome</keyword>
<dbReference type="Proteomes" id="UP001642260">
    <property type="component" value="Unassembled WGS sequence"/>
</dbReference>
<dbReference type="AlphaFoldDB" id="A0ABC8JUA1"/>
<feature type="domain" description="CMP/dCMP-type deaminase" evidence="9">
    <location>
        <begin position="76"/>
        <end position="197"/>
    </location>
</feature>
<dbReference type="PANTHER" id="PTHR11079">
    <property type="entry name" value="CYTOSINE DEAMINASE FAMILY MEMBER"/>
    <property type="match status" value="1"/>
</dbReference>
<dbReference type="PROSITE" id="PS00903">
    <property type="entry name" value="CYT_DCMP_DEAMINASES_1"/>
    <property type="match status" value="1"/>
</dbReference>
<evidence type="ECO:0000313" key="10">
    <source>
        <dbReference type="EMBL" id="CAH8341456.1"/>
    </source>
</evidence>
<name>A0ABC8JUA1_ERUVS</name>
<keyword evidence="5" id="KW-0378">Hydrolase</keyword>
<evidence type="ECO:0000256" key="7">
    <source>
        <dbReference type="ARBA" id="ARBA00058389"/>
    </source>
</evidence>
<keyword evidence="4" id="KW-0479">Metal-binding</keyword>
<dbReference type="EMBL" id="CAKOAT010146488">
    <property type="protein sequence ID" value="CAH8341456.1"/>
    <property type="molecule type" value="Genomic_DNA"/>
</dbReference>
<dbReference type="SUPFAM" id="SSF53927">
    <property type="entry name" value="Cytidine deaminase-like"/>
    <property type="match status" value="1"/>
</dbReference>
<dbReference type="EC" id="3.5.4.26" evidence="3"/>
<dbReference type="Gene3D" id="3.40.140.10">
    <property type="entry name" value="Cytidine Deaminase, domain 2"/>
    <property type="match status" value="1"/>
</dbReference>
<organism evidence="10 11">
    <name type="scientific">Eruca vesicaria subsp. sativa</name>
    <name type="common">Garden rocket</name>
    <name type="synonym">Eruca sativa</name>
    <dbReference type="NCBI Taxonomy" id="29727"/>
    <lineage>
        <taxon>Eukaryota</taxon>
        <taxon>Viridiplantae</taxon>
        <taxon>Streptophyta</taxon>
        <taxon>Embryophyta</taxon>
        <taxon>Tracheophyta</taxon>
        <taxon>Spermatophyta</taxon>
        <taxon>Magnoliopsida</taxon>
        <taxon>eudicotyledons</taxon>
        <taxon>Gunneridae</taxon>
        <taxon>Pentapetalae</taxon>
        <taxon>rosids</taxon>
        <taxon>malvids</taxon>
        <taxon>Brassicales</taxon>
        <taxon>Brassicaceae</taxon>
        <taxon>Brassiceae</taxon>
        <taxon>Eruca</taxon>
    </lineage>
</organism>
<dbReference type="GO" id="GO:0046872">
    <property type="term" value="F:metal ion binding"/>
    <property type="evidence" value="ECO:0007669"/>
    <property type="project" value="UniProtKB-KW"/>
</dbReference>
<gene>
    <name evidence="10" type="ORF">ERUC_LOCUS15637</name>
</gene>
<dbReference type="Pfam" id="PF00383">
    <property type="entry name" value="dCMP_cyt_deam_1"/>
    <property type="match status" value="1"/>
</dbReference>
<dbReference type="GO" id="GO:0008835">
    <property type="term" value="F:diaminohydroxyphosphoribosylaminopyrimidine deaminase activity"/>
    <property type="evidence" value="ECO:0007669"/>
    <property type="project" value="UniProtKB-EC"/>
</dbReference>
<dbReference type="PROSITE" id="PS51747">
    <property type="entry name" value="CYT_DCMP_DEAMINASES_2"/>
    <property type="match status" value="1"/>
</dbReference>
<dbReference type="NCBIfam" id="TIGR00326">
    <property type="entry name" value="eubact_ribD"/>
    <property type="match status" value="1"/>
</dbReference>
<keyword evidence="6" id="KW-0862">Zinc</keyword>
<comment type="pathway">
    <text evidence="2">Cofactor biosynthesis; riboflavin biosynthesis; 5-amino-6-(D-ribitylamino)uracil from GTP: step 2/4.</text>
</comment>
<dbReference type="FunFam" id="3.40.140.10:FF:000025">
    <property type="entry name" value="Riboflavin biosynthesis protein RibD"/>
    <property type="match status" value="1"/>
</dbReference>
<proteinExistence type="predicted"/>
<dbReference type="GO" id="GO:0009231">
    <property type="term" value="P:riboflavin biosynthetic process"/>
    <property type="evidence" value="ECO:0007669"/>
    <property type="project" value="UniProtKB-ARBA"/>
</dbReference>
<accession>A0ABC8JUA1</accession>
<comment type="function">
    <text evidence="7">Monofunctional pyrimidine deaminase involved in the riboflavin biosynthesis pathway. Also has a reductase domain that lacks catalytically essential substrate-binding residues.</text>
</comment>
<dbReference type="InterPro" id="IPR024072">
    <property type="entry name" value="DHFR-like_dom_sf"/>
</dbReference>
<dbReference type="CDD" id="cd01284">
    <property type="entry name" value="Riboflavin_deaminase-reductase"/>
    <property type="match status" value="1"/>
</dbReference>
<evidence type="ECO:0000256" key="3">
    <source>
        <dbReference type="ARBA" id="ARBA00012766"/>
    </source>
</evidence>
<evidence type="ECO:0000256" key="5">
    <source>
        <dbReference type="ARBA" id="ARBA00022801"/>
    </source>
</evidence>
<dbReference type="InterPro" id="IPR004794">
    <property type="entry name" value="Eubact_RibD"/>
</dbReference>
<dbReference type="Gene3D" id="3.40.430.10">
    <property type="entry name" value="Dihydrofolate Reductase, subunit A"/>
    <property type="match status" value="1"/>
</dbReference>
<evidence type="ECO:0000256" key="6">
    <source>
        <dbReference type="ARBA" id="ARBA00022833"/>
    </source>
</evidence>
<dbReference type="PANTHER" id="PTHR11079:SF162">
    <property type="entry name" value="RIBOFLAVIN BIOSYNTHESIS PROTEIN PYRD, CHLOROPLASTIC"/>
    <property type="match status" value="1"/>
</dbReference>
<sequence length="433" mass="47546">MQITCLPIQISSVTPRASIPSLSSNHRLVFNIASFQNSEHAFSTIAFKRSSHRSRTGFKAPVLAAMRSEEDCIIDDDDAFYMRRCVELAKRATGCTSPNPLVGCVIVKDGEIVGQGFHPKAGQPHAEVFALRDAGDLAENATAYVSLEPCNHYGRTPPCTEALIKAKVKRVVIGMVDPNPIVSSSGITRLRDAGIDVTVGVEQDFCKKMNEGFIHRMLTAKPFLALRYSMSLNGCFLDKIGEGASDSGGYYSKLLQEYDALILSSSLADKLSTISSQEEANVSIQPIQIIMASNAQQQSPILASSNLVEDSGPKVVVFTKKELDAESRTSSSGVETVVLQNINLESILDYCYRRGLCSVLLDLRGDIKDLEMLLRDGFEQKLLQKIVVEVLPEWCVKEDERQVPLSMNWLESKAVKDLQSKQLGGSVLLECYL</sequence>
<dbReference type="InterPro" id="IPR016192">
    <property type="entry name" value="APOBEC/CMP_deaminase_Zn-bd"/>
</dbReference>
<evidence type="ECO:0000256" key="8">
    <source>
        <dbReference type="ARBA" id="ARBA00070721"/>
    </source>
</evidence>
<evidence type="ECO:0000256" key="2">
    <source>
        <dbReference type="ARBA" id="ARBA00004882"/>
    </source>
</evidence>
<comment type="caution">
    <text evidence="10">The sequence shown here is derived from an EMBL/GenBank/DDBJ whole genome shotgun (WGS) entry which is preliminary data.</text>
</comment>
<evidence type="ECO:0000313" key="11">
    <source>
        <dbReference type="Proteomes" id="UP001642260"/>
    </source>
</evidence>
<evidence type="ECO:0000256" key="1">
    <source>
        <dbReference type="ARBA" id="ARBA00001947"/>
    </source>
</evidence>
<dbReference type="InterPro" id="IPR002125">
    <property type="entry name" value="CMP_dCMP_dom"/>
</dbReference>
<evidence type="ECO:0000256" key="4">
    <source>
        <dbReference type="ARBA" id="ARBA00022723"/>
    </source>
</evidence>
<comment type="cofactor">
    <cofactor evidence="1">
        <name>Zn(2+)</name>
        <dbReference type="ChEBI" id="CHEBI:29105"/>
    </cofactor>
</comment>
<dbReference type="SUPFAM" id="SSF53597">
    <property type="entry name" value="Dihydrofolate reductase-like"/>
    <property type="match status" value="1"/>
</dbReference>
<evidence type="ECO:0000259" key="9">
    <source>
        <dbReference type="PROSITE" id="PS51747"/>
    </source>
</evidence>